<protein>
    <submittedName>
        <fullName evidence="1">Uncharacterized protein</fullName>
    </submittedName>
</protein>
<dbReference type="AlphaFoldDB" id="A0A2K3KMA7"/>
<evidence type="ECO:0000313" key="2">
    <source>
        <dbReference type="Proteomes" id="UP000236291"/>
    </source>
</evidence>
<accession>A0A2K3KMA7</accession>
<comment type="caution">
    <text evidence="1">The sequence shown here is derived from an EMBL/GenBank/DDBJ whole genome shotgun (WGS) entry which is preliminary data.</text>
</comment>
<name>A0A2K3KMA7_TRIPR</name>
<feature type="non-terminal residue" evidence="1">
    <location>
        <position position="1"/>
    </location>
</feature>
<evidence type="ECO:0000313" key="1">
    <source>
        <dbReference type="EMBL" id="PNX67389.1"/>
    </source>
</evidence>
<reference evidence="1 2" key="2">
    <citation type="journal article" date="2017" name="Front. Plant Sci.">
        <title>Gene Classification and Mining of Molecular Markers Useful in Red Clover (Trifolium pratense) Breeding.</title>
        <authorList>
            <person name="Istvanek J."/>
            <person name="Dluhosova J."/>
            <person name="Dluhos P."/>
            <person name="Patkova L."/>
            <person name="Nedelnik J."/>
            <person name="Repkova J."/>
        </authorList>
    </citation>
    <scope>NUCLEOTIDE SEQUENCE [LARGE SCALE GENOMIC DNA]</scope>
    <source>
        <strain evidence="2">cv. Tatra</strain>
        <tissue evidence="1">Young leaves</tissue>
    </source>
</reference>
<proteinExistence type="predicted"/>
<organism evidence="1 2">
    <name type="scientific">Trifolium pratense</name>
    <name type="common">Red clover</name>
    <dbReference type="NCBI Taxonomy" id="57577"/>
    <lineage>
        <taxon>Eukaryota</taxon>
        <taxon>Viridiplantae</taxon>
        <taxon>Streptophyta</taxon>
        <taxon>Embryophyta</taxon>
        <taxon>Tracheophyta</taxon>
        <taxon>Spermatophyta</taxon>
        <taxon>Magnoliopsida</taxon>
        <taxon>eudicotyledons</taxon>
        <taxon>Gunneridae</taxon>
        <taxon>Pentapetalae</taxon>
        <taxon>rosids</taxon>
        <taxon>fabids</taxon>
        <taxon>Fabales</taxon>
        <taxon>Fabaceae</taxon>
        <taxon>Papilionoideae</taxon>
        <taxon>50 kb inversion clade</taxon>
        <taxon>NPAAA clade</taxon>
        <taxon>Hologalegina</taxon>
        <taxon>IRL clade</taxon>
        <taxon>Trifolieae</taxon>
        <taxon>Trifolium</taxon>
    </lineage>
</organism>
<gene>
    <name evidence="1" type="ORF">L195_g055603</name>
</gene>
<dbReference type="Proteomes" id="UP000236291">
    <property type="component" value="Unassembled WGS sequence"/>
</dbReference>
<reference evidence="1 2" key="1">
    <citation type="journal article" date="2014" name="Am. J. Bot.">
        <title>Genome assembly and annotation for red clover (Trifolium pratense; Fabaceae).</title>
        <authorList>
            <person name="Istvanek J."/>
            <person name="Jaros M."/>
            <person name="Krenek A."/>
            <person name="Repkova J."/>
        </authorList>
    </citation>
    <scope>NUCLEOTIDE SEQUENCE [LARGE SCALE GENOMIC DNA]</scope>
    <source>
        <strain evidence="2">cv. Tatra</strain>
        <tissue evidence="1">Young leaves</tissue>
    </source>
</reference>
<dbReference type="EMBL" id="ASHM01101911">
    <property type="protein sequence ID" value="PNX67389.1"/>
    <property type="molecule type" value="Genomic_DNA"/>
</dbReference>
<sequence length="44" mass="5041">AQSSYRWQWQSDPDTCYTIRGAYHLLTSHDSATVDGADTLIWHS</sequence>